<dbReference type="Proteomes" id="UP000285301">
    <property type="component" value="Unassembled WGS sequence"/>
</dbReference>
<proteinExistence type="predicted"/>
<keyword evidence="3" id="KW-1185">Reference proteome</keyword>
<organism evidence="2 3">
    <name type="scientific">Dinothrombium tinctorium</name>
    <dbReference type="NCBI Taxonomy" id="1965070"/>
    <lineage>
        <taxon>Eukaryota</taxon>
        <taxon>Metazoa</taxon>
        <taxon>Ecdysozoa</taxon>
        <taxon>Arthropoda</taxon>
        <taxon>Chelicerata</taxon>
        <taxon>Arachnida</taxon>
        <taxon>Acari</taxon>
        <taxon>Acariformes</taxon>
        <taxon>Trombidiformes</taxon>
        <taxon>Prostigmata</taxon>
        <taxon>Anystina</taxon>
        <taxon>Parasitengona</taxon>
        <taxon>Trombidioidea</taxon>
        <taxon>Trombidiidae</taxon>
        <taxon>Dinothrombium</taxon>
    </lineage>
</organism>
<dbReference type="PANTHER" id="PTHR47163:SF2">
    <property type="entry name" value="SI:DKEY-17M8.2"/>
    <property type="match status" value="1"/>
</dbReference>
<gene>
    <name evidence="2" type="ORF">B4U79_05019</name>
</gene>
<accession>A0A443QAU3</accession>
<dbReference type="Pfam" id="PF12762">
    <property type="entry name" value="DDE_Tnp_IS1595"/>
    <property type="match status" value="1"/>
</dbReference>
<dbReference type="EMBL" id="NCKU01012222">
    <property type="protein sequence ID" value="RWS00147.1"/>
    <property type="molecule type" value="Genomic_DNA"/>
</dbReference>
<feature type="domain" description="ISXO2-like transposase" evidence="1">
    <location>
        <begin position="1"/>
        <end position="143"/>
    </location>
</feature>
<dbReference type="InterPro" id="IPR053164">
    <property type="entry name" value="IS1016-like_transposase"/>
</dbReference>
<reference evidence="2 3" key="1">
    <citation type="journal article" date="2018" name="Gigascience">
        <title>Genomes of trombidid mites reveal novel predicted allergens and laterally-transferred genes associated with secondary metabolism.</title>
        <authorList>
            <person name="Dong X."/>
            <person name="Chaisiri K."/>
            <person name="Xia D."/>
            <person name="Armstrong S.D."/>
            <person name="Fang Y."/>
            <person name="Donnelly M.J."/>
            <person name="Kadowaki T."/>
            <person name="McGarry J.W."/>
            <person name="Darby A.C."/>
            <person name="Makepeace B.L."/>
        </authorList>
    </citation>
    <scope>NUCLEOTIDE SEQUENCE [LARGE SCALE GENOMIC DNA]</scope>
    <source>
        <strain evidence="2">UoL-WK</strain>
    </source>
</reference>
<dbReference type="PANTHER" id="PTHR47163">
    <property type="entry name" value="DDE_TNP_IS1595 DOMAIN-CONTAINING PROTEIN"/>
    <property type="match status" value="1"/>
</dbReference>
<protein>
    <recommendedName>
        <fullName evidence="1">ISXO2-like transposase domain-containing protein</fullName>
    </recommendedName>
</protein>
<comment type="caution">
    <text evidence="2">The sequence shown here is derived from an EMBL/GenBank/DDBJ whole genome shotgun (WGS) entry which is preliminary data.</text>
</comment>
<evidence type="ECO:0000313" key="2">
    <source>
        <dbReference type="EMBL" id="RWS00147.1"/>
    </source>
</evidence>
<feature type="non-terminal residue" evidence="2">
    <location>
        <position position="190"/>
    </location>
</feature>
<dbReference type="AlphaFoldDB" id="A0A443QAU3"/>
<evidence type="ECO:0000259" key="1">
    <source>
        <dbReference type="SMART" id="SM01126"/>
    </source>
</evidence>
<dbReference type="InterPro" id="IPR024445">
    <property type="entry name" value="Tnp_ISXO2-like"/>
</dbReference>
<name>A0A443QAU3_9ACAR</name>
<dbReference type="OrthoDB" id="6432887at2759"/>
<feature type="non-terminal residue" evidence="2">
    <location>
        <position position="1"/>
    </location>
</feature>
<evidence type="ECO:0000313" key="3">
    <source>
        <dbReference type="Proteomes" id="UP000285301"/>
    </source>
</evidence>
<dbReference type="STRING" id="1965070.A0A443QAU3"/>
<sequence>KIGGPNCVVEIDESHVRSTKYDVGRVLRSQSVWVLGGICRQTRECFVIPVQRQDAEETNGTERRNEGNPHSLIQQYVEPGSEICTDVWGAYGKIPQLPQGYTHYTVNHSSNFVNPDNPNVHTQNPTCISASSCTSRNTSVQSSSQGSDFSSPVTTCPKYTLDHLKHRGLLIESRGVQMGDGKWTGPKVAL</sequence>
<dbReference type="SMART" id="SM01126">
    <property type="entry name" value="DDE_Tnp_IS1595"/>
    <property type="match status" value="1"/>
</dbReference>